<protein>
    <submittedName>
        <fullName evidence="2">Uncharacterized protein</fullName>
    </submittedName>
</protein>
<feature type="transmembrane region" description="Helical" evidence="1">
    <location>
        <begin position="36"/>
        <end position="56"/>
    </location>
</feature>
<dbReference type="OrthoDB" id="4041975at2759"/>
<dbReference type="Proteomes" id="UP000095728">
    <property type="component" value="Unassembled WGS sequence"/>
</dbReference>
<keyword evidence="1" id="KW-1133">Transmembrane helix</keyword>
<organism evidence="2 3">
    <name type="scientific">Hanseniaspora osmophila</name>
    <dbReference type="NCBI Taxonomy" id="56408"/>
    <lineage>
        <taxon>Eukaryota</taxon>
        <taxon>Fungi</taxon>
        <taxon>Dikarya</taxon>
        <taxon>Ascomycota</taxon>
        <taxon>Saccharomycotina</taxon>
        <taxon>Saccharomycetes</taxon>
        <taxon>Saccharomycodales</taxon>
        <taxon>Saccharomycodaceae</taxon>
        <taxon>Hanseniaspora</taxon>
    </lineage>
</organism>
<name>A0A1E5RN40_9ASCO</name>
<dbReference type="EMBL" id="LPNM01000005">
    <property type="protein sequence ID" value="OEJ88300.1"/>
    <property type="molecule type" value="Genomic_DNA"/>
</dbReference>
<dbReference type="InParanoid" id="A0A1E5RN40"/>
<dbReference type="AlphaFoldDB" id="A0A1E5RN40"/>
<accession>A0A1E5RN40</accession>
<evidence type="ECO:0000313" key="3">
    <source>
        <dbReference type="Proteomes" id="UP000095728"/>
    </source>
</evidence>
<keyword evidence="1" id="KW-0812">Transmembrane</keyword>
<reference evidence="3" key="1">
    <citation type="journal article" date="2016" name="Genome Announc.">
        <title>Genome sequences of three species of Hanseniaspora isolated from spontaneous wine fermentations.</title>
        <authorList>
            <person name="Sternes P.R."/>
            <person name="Lee D."/>
            <person name="Kutyna D.R."/>
            <person name="Borneman A.R."/>
        </authorList>
    </citation>
    <scope>NUCLEOTIDE SEQUENCE [LARGE SCALE GENOMIC DNA]</scope>
    <source>
        <strain evidence="3">AWRI3579</strain>
    </source>
</reference>
<sequence>MAFTEKYLEWEEYIIEQLNRIPHMDKYTYHKTSSRITLGLLVLGFIAIINELYITIDMWVISKNTYDELRTSKLENLINHEMLLNEKKYFGTEYKNKKGQIVENFEDMKEFYAKPVHVAHLYVACAVLDKSKGYQPVIDQPLRFHFEFSPEEFEGGRYRPEYGCSLKFLKTKIYHFFKDSELFEELIKKGYKFDNFKISQNVHVFNPFDESLRSSKLDDLPLCFLKIETGDRLKCEITI</sequence>
<keyword evidence="1" id="KW-0472">Membrane</keyword>
<gene>
    <name evidence="2" type="ORF">AWRI3579_g964</name>
</gene>
<evidence type="ECO:0000256" key="1">
    <source>
        <dbReference type="SAM" id="Phobius"/>
    </source>
</evidence>
<comment type="caution">
    <text evidence="2">The sequence shown here is derived from an EMBL/GenBank/DDBJ whole genome shotgun (WGS) entry which is preliminary data.</text>
</comment>
<keyword evidence="3" id="KW-1185">Reference proteome</keyword>
<proteinExistence type="predicted"/>
<dbReference type="FunCoup" id="A0A1E5RN40">
    <property type="interactions" value="55"/>
</dbReference>
<evidence type="ECO:0000313" key="2">
    <source>
        <dbReference type="EMBL" id="OEJ88300.1"/>
    </source>
</evidence>